<gene>
    <name evidence="2" type="ORF">KDA27_08940</name>
</gene>
<feature type="transmembrane region" description="Helical" evidence="1">
    <location>
        <begin position="155"/>
        <end position="173"/>
    </location>
</feature>
<sequence>MIEVKLTHPIDQVSFERKARDYGFGPKSRDDFSGRAYYSYLSTSVSNELGNASNRLSFRKSGSEVLINCYSYPGTWDWGWTHLHRSYEISRYFDRWLEEELKALDRFRAFLQEEGIGVAGIRRSSAGSPSFMWAMLILMFSLALLLGHLQLSLGPMIAVILLAIVAICCVGLYRGGWQTEEEFRHSNRT</sequence>
<proteinExistence type="predicted"/>
<protein>
    <submittedName>
        <fullName evidence="2">Uncharacterized protein</fullName>
    </submittedName>
</protein>
<evidence type="ECO:0000313" key="2">
    <source>
        <dbReference type="EMBL" id="MCA9755913.1"/>
    </source>
</evidence>
<dbReference type="AlphaFoldDB" id="A0A956NDH0"/>
<feature type="transmembrane region" description="Helical" evidence="1">
    <location>
        <begin position="131"/>
        <end position="149"/>
    </location>
</feature>
<keyword evidence="1" id="KW-1133">Transmembrane helix</keyword>
<keyword evidence="1" id="KW-0472">Membrane</keyword>
<dbReference type="Proteomes" id="UP000739538">
    <property type="component" value="Unassembled WGS sequence"/>
</dbReference>
<reference evidence="2" key="1">
    <citation type="submission" date="2020-04" db="EMBL/GenBank/DDBJ databases">
        <authorList>
            <person name="Zhang T."/>
        </authorList>
    </citation>
    <scope>NUCLEOTIDE SEQUENCE</scope>
    <source>
        <strain evidence="2">HKST-UBA02</strain>
    </source>
</reference>
<accession>A0A956NDH0</accession>
<keyword evidence="1" id="KW-0812">Transmembrane</keyword>
<dbReference type="EMBL" id="JAGQHS010000036">
    <property type="protein sequence ID" value="MCA9755913.1"/>
    <property type="molecule type" value="Genomic_DNA"/>
</dbReference>
<name>A0A956NDH0_UNCEI</name>
<reference evidence="2" key="2">
    <citation type="journal article" date="2021" name="Microbiome">
        <title>Successional dynamics and alternative stable states in a saline activated sludge microbial community over 9 years.</title>
        <authorList>
            <person name="Wang Y."/>
            <person name="Ye J."/>
            <person name="Ju F."/>
            <person name="Liu L."/>
            <person name="Boyd J.A."/>
            <person name="Deng Y."/>
            <person name="Parks D.H."/>
            <person name="Jiang X."/>
            <person name="Yin X."/>
            <person name="Woodcroft B.J."/>
            <person name="Tyson G.W."/>
            <person name="Hugenholtz P."/>
            <person name="Polz M.F."/>
            <person name="Zhang T."/>
        </authorList>
    </citation>
    <scope>NUCLEOTIDE SEQUENCE</scope>
    <source>
        <strain evidence="2">HKST-UBA02</strain>
    </source>
</reference>
<evidence type="ECO:0000256" key="1">
    <source>
        <dbReference type="SAM" id="Phobius"/>
    </source>
</evidence>
<comment type="caution">
    <text evidence="2">The sequence shown here is derived from an EMBL/GenBank/DDBJ whole genome shotgun (WGS) entry which is preliminary data.</text>
</comment>
<organism evidence="2 3">
    <name type="scientific">Eiseniibacteriota bacterium</name>
    <dbReference type="NCBI Taxonomy" id="2212470"/>
    <lineage>
        <taxon>Bacteria</taxon>
        <taxon>Candidatus Eiseniibacteriota</taxon>
    </lineage>
</organism>
<evidence type="ECO:0000313" key="3">
    <source>
        <dbReference type="Proteomes" id="UP000739538"/>
    </source>
</evidence>